<evidence type="ECO:0000256" key="9">
    <source>
        <dbReference type="ARBA" id="ARBA00022833"/>
    </source>
</evidence>
<keyword evidence="16" id="KW-1185">Reference proteome</keyword>
<evidence type="ECO:0000256" key="11">
    <source>
        <dbReference type="ARBA" id="ARBA00023049"/>
    </source>
</evidence>
<keyword evidence="5 15" id="KW-0645">Protease</keyword>
<keyword evidence="4" id="KW-1003">Cell membrane</keyword>
<dbReference type="GO" id="GO:0005886">
    <property type="term" value="C:plasma membrane"/>
    <property type="evidence" value="ECO:0007669"/>
    <property type="project" value="UniProtKB-SubCell"/>
</dbReference>
<feature type="transmembrane region" description="Helical" evidence="13">
    <location>
        <begin position="180"/>
        <end position="203"/>
    </location>
</feature>
<feature type="transmembrane region" description="Helical" evidence="13">
    <location>
        <begin position="56"/>
        <end position="72"/>
    </location>
</feature>
<evidence type="ECO:0000256" key="13">
    <source>
        <dbReference type="SAM" id="Phobius"/>
    </source>
</evidence>
<feature type="transmembrane region" description="Helical" evidence="13">
    <location>
        <begin position="12"/>
        <end position="35"/>
    </location>
</feature>
<protein>
    <submittedName>
        <fullName evidence="15">Site-2 protease family protein</fullName>
    </submittedName>
</protein>
<dbReference type="InterPro" id="IPR052348">
    <property type="entry name" value="Metallopeptidase_M50B"/>
</dbReference>
<dbReference type="AlphaFoldDB" id="A0A223KWM8"/>
<keyword evidence="7" id="KW-0479">Metal-binding</keyword>
<keyword evidence="6 13" id="KW-0812">Transmembrane</keyword>
<comment type="cofactor">
    <cofactor evidence="1">
        <name>Zn(2+)</name>
        <dbReference type="ChEBI" id="CHEBI:29105"/>
    </cofactor>
</comment>
<evidence type="ECO:0000256" key="10">
    <source>
        <dbReference type="ARBA" id="ARBA00022989"/>
    </source>
</evidence>
<name>A0A223KWM8_9BACI</name>
<dbReference type="InterPro" id="IPR008915">
    <property type="entry name" value="Peptidase_M50"/>
</dbReference>
<keyword evidence="10 13" id="KW-1133">Transmembrane helix</keyword>
<dbReference type="PANTHER" id="PTHR35864:SF1">
    <property type="entry name" value="ZINC METALLOPROTEASE YWHC-RELATED"/>
    <property type="match status" value="1"/>
</dbReference>
<evidence type="ECO:0000256" key="8">
    <source>
        <dbReference type="ARBA" id="ARBA00022801"/>
    </source>
</evidence>
<comment type="subcellular location">
    <subcellularLocation>
        <location evidence="2">Cell membrane</location>
        <topology evidence="2">Multi-pass membrane protein</topology>
    </subcellularLocation>
</comment>
<dbReference type="EMBL" id="CP018866">
    <property type="protein sequence ID" value="AST93804.1"/>
    <property type="molecule type" value="Genomic_DNA"/>
</dbReference>
<evidence type="ECO:0000259" key="14">
    <source>
        <dbReference type="Pfam" id="PF02163"/>
    </source>
</evidence>
<dbReference type="PANTHER" id="PTHR35864">
    <property type="entry name" value="ZINC METALLOPROTEASE MJ0611-RELATED"/>
    <property type="match status" value="1"/>
</dbReference>
<evidence type="ECO:0000256" key="12">
    <source>
        <dbReference type="ARBA" id="ARBA00023136"/>
    </source>
</evidence>
<keyword evidence="12 13" id="KW-0472">Membrane</keyword>
<feature type="domain" description="Peptidase M50" evidence="14">
    <location>
        <begin position="15"/>
        <end position="189"/>
    </location>
</feature>
<organism evidence="15 16">
    <name type="scientific">Sutcliffiella cohnii</name>
    <dbReference type="NCBI Taxonomy" id="33932"/>
    <lineage>
        <taxon>Bacteria</taxon>
        <taxon>Bacillati</taxon>
        <taxon>Bacillota</taxon>
        <taxon>Bacilli</taxon>
        <taxon>Bacillales</taxon>
        <taxon>Bacillaceae</taxon>
        <taxon>Sutcliffiella</taxon>
    </lineage>
</organism>
<evidence type="ECO:0000256" key="6">
    <source>
        <dbReference type="ARBA" id="ARBA00022692"/>
    </source>
</evidence>
<keyword evidence="9" id="KW-0862">Zinc</keyword>
<evidence type="ECO:0000256" key="7">
    <source>
        <dbReference type="ARBA" id="ARBA00022723"/>
    </source>
</evidence>
<evidence type="ECO:0000256" key="4">
    <source>
        <dbReference type="ARBA" id="ARBA00022475"/>
    </source>
</evidence>
<dbReference type="RefSeq" id="WP_066421835.1">
    <property type="nucleotide sequence ID" value="NZ_CP018866.1"/>
</dbReference>
<evidence type="ECO:0000313" key="15">
    <source>
        <dbReference type="EMBL" id="AST93804.1"/>
    </source>
</evidence>
<dbReference type="STRING" id="1314751.GCA_001591425_04938"/>
<evidence type="ECO:0000256" key="1">
    <source>
        <dbReference type="ARBA" id="ARBA00001947"/>
    </source>
</evidence>
<gene>
    <name evidence="15" type="ORF">BC6307_22270</name>
</gene>
<keyword evidence="8" id="KW-0378">Hydrolase</keyword>
<evidence type="ECO:0000256" key="3">
    <source>
        <dbReference type="ARBA" id="ARBA00007931"/>
    </source>
</evidence>
<evidence type="ECO:0000313" key="16">
    <source>
        <dbReference type="Proteomes" id="UP000215224"/>
    </source>
</evidence>
<reference evidence="15 16" key="1">
    <citation type="submission" date="2016-12" db="EMBL/GenBank/DDBJ databases">
        <title>The whole genome sequencing and assembly of Bacillus cohnii DSM 6307T strain.</title>
        <authorList>
            <person name="Lee Y.-J."/>
            <person name="Yi H."/>
            <person name="Bahn Y.-S."/>
            <person name="Kim J.F."/>
            <person name="Lee D.-W."/>
        </authorList>
    </citation>
    <scope>NUCLEOTIDE SEQUENCE [LARGE SCALE GENOMIC DNA]</scope>
    <source>
        <strain evidence="15 16">DSM 6307</strain>
    </source>
</reference>
<dbReference type="Proteomes" id="UP000215224">
    <property type="component" value="Chromosome"/>
</dbReference>
<sequence>MEGFLAFPLELIPFVAITLIFAFTLHEYAHAFVAYKFGDSTAAKQGRLTLSPMAHLDPLGTILIFLVGFGWAKPVPVNRFFFKRPRLAGVLVSIAGPLSNLFLAIIGAFLFLVLIKFGLYETVSATAWRAIETFFSVFVMLNIILFIFNLLPIPPLDGYRIIHDLVPNRVRPQLTKLEPFGMIFFLALVLIRPLYDVTIGLLFSTVYPTIEKGIFDFLATLLML</sequence>
<feature type="transmembrane region" description="Helical" evidence="13">
    <location>
        <begin position="92"/>
        <end position="115"/>
    </location>
</feature>
<feature type="transmembrane region" description="Helical" evidence="13">
    <location>
        <begin position="127"/>
        <end position="151"/>
    </location>
</feature>
<proteinExistence type="inferred from homology"/>
<dbReference type="GO" id="GO:0008237">
    <property type="term" value="F:metallopeptidase activity"/>
    <property type="evidence" value="ECO:0007669"/>
    <property type="project" value="UniProtKB-KW"/>
</dbReference>
<evidence type="ECO:0000256" key="2">
    <source>
        <dbReference type="ARBA" id="ARBA00004651"/>
    </source>
</evidence>
<accession>A0A223KWM8</accession>
<evidence type="ECO:0000256" key="5">
    <source>
        <dbReference type="ARBA" id="ARBA00022670"/>
    </source>
</evidence>
<dbReference type="InterPro" id="IPR044537">
    <property type="entry name" value="Rip2-like"/>
</dbReference>
<dbReference type="KEGG" id="bcoh:BC6307_22270"/>
<comment type="similarity">
    <text evidence="3">Belongs to the peptidase M50B family.</text>
</comment>
<dbReference type="CDD" id="cd06158">
    <property type="entry name" value="S2P-M50_like_1"/>
    <property type="match status" value="1"/>
</dbReference>
<dbReference type="Pfam" id="PF02163">
    <property type="entry name" value="Peptidase_M50"/>
    <property type="match status" value="1"/>
</dbReference>
<dbReference type="GO" id="GO:0046872">
    <property type="term" value="F:metal ion binding"/>
    <property type="evidence" value="ECO:0007669"/>
    <property type="project" value="UniProtKB-KW"/>
</dbReference>
<dbReference type="GO" id="GO:0006508">
    <property type="term" value="P:proteolysis"/>
    <property type="evidence" value="ECO:0007669"/>
    <property type="project" value="UniProtKB-KW"/>
</dbReference>
<keyword evidence="11" id="KW-0482">Metalloprotease</keyword>